<sequence>MSRTYTRREGTDPAERNRPVPRIGITGHSNLTQATLPLVTDALRTALSVHAPASLTGVSCLAAGADQVFARVVLDLDGEVHVVLPSSDYRAHQPDLAEFDALLDRAAAVHTMPFPRSGPAAYMAASEHMLARVDALLAVWDGRPASGYGGTADVVAAAHHRGLPVTVLWPPGAARG</sequence>
<evidence type="ECO:0000313" key="2">
    <source>
        <dbReference type="EMBL" id="TDV42260.1"/>
    </source>
</evidence>
<protein>
    <submittedName>
        <fullName evidence="2">Uncharacterized protein</fullName>
    </submittedName>
</protein>
<dbReference type="SUPFAM" id="SSF102405">
    <property type="entry name" value="MCP/YpsA-like"/>
    <property type="match status" value="1"/>
</dbReference>
<proteinExistence type="predicted"/>
<comment type="caution">
    <text evidence="2">The sequence shown here is derived from an EMBL/GenBank/DDBJ whole genome shotgun (WGS) entry which is preliminary data.</text>
</comment>
<keyword evidence="3" id="KW-1185">Reference proteome</keyword>
<evidence type="ECO:0000313" key="3">
    <source>
        <dbReference type="Proteomes" id="UP000294927"/>
    </source>
</evidence>
<dbReference type="Gene3D" id="3.40.50.450">
    <property type="match status" value="1"/>
</dbReference>
<dbReference type="AlphaFoldDB" id="A0A4R7V0E9"/>
<gene>
    <name evidence="2" type="ORF">CLV71_118130</name>
</gene>
<name>A0A4R7V0E9_9PSEU</name>
<feature type="compositionally biased region" description="Basic and acidic residues" evidence="1">
    <location>
        <begin position="1"/>
        <end position="18"/>
    </location>
</feature>
<evidence type="ECO:0000256" key="1">
    <source>
        <dbReference type="SAM" id="MobiDB-lite"/>
    </source>
</evidence>
<reference evidence="2 3" key="1">
    <citation type="submission" date="2019-03" db="EMBL/GenBank/DDBJ databases">
        <title>Genomic Encyclopedia of Archaeal and Bacterial Type Strains, Phase II (KMG-II): from individual species to whole genera.</title>
        <authorList>
            <person name="Goeker M."/>
        </authorList>
    </citation>
    <scope>NUCLEOTIDE SEQUENCE [LARGE SCALE GENOMIC DNA]</scope>
    <source>
        <strain evidence="2 3">DSM 45499</strain>
    </source>
</reference>
<dbReference type="Proteomes" id="UP000294927">
    <property type="component" value="Unassembled WGS sequence"/>
</dbReference>
<dbReference type="EMBL" id="SOCP01000018">
    <property type="protein sequence ID" value="TDV42260.1"/>
    <property type="molecule type" value="Genomic_DNA"/>
</dbReference>
<accession>A0A4R7V0E9</accession>
<organism evidence="2 3">
    <name type="scientific">Actinophytocola oryzae</name>
    <dbReference type="NCBI Taxonomy" id="502181"/>
    <lineage>
        <taxon>Bacteria</taxon>
        <taxon>Bacillati</taxon>
        <taxon>Actinomycetota</taxon>
        <taxon>Actinomycetes</taxon>
        <taxon>Pseudonocardiales</taxon>
        <taxon>Pseudonocardiaceae</taxon>
    </lineage>
</organism>
<feature type="region of interest" description="Disordered" evidence="1">
    <location>
        <begin position="1"/>
        <end position="27"/>
    </location>
</feature>